<dbReference type="EMBL" id="LWBP01000219">
    <property type="protein sequence ID" value="OQP51185.1"/>
    <property type="molecule type" value="Genomic_DNA"/>
</dbReference>
<sequence>MAAGKLFFKLSAEEQENRLKAVLEKEMEIAKARNLPIIYRNELCVKPNYFIHKYPNGRQELIELNPDNSEETVIKVLQEA</sequence>
<gene>
    <name evidence="1" type="ORF">A4R26_29665</name>
</gene>
<comment type="caution">
    <text evidence="1">The sequence shown here is derived from an EMBL/GenBank/DDBJ whole genome shotgun (WGS) entry which is preliminary data.</text>
</comment>
<accession>A0A1V9EYY8</accession>
<dbReference type="RefSeq" id="WP_081169952.1">
    <property type="nucleotide sequence ID" value="NZ_LWBP01000219.1"/>
</dbReference>
<evidence type="ECO:0000313" key="2">
    <source>
        <dbReference type="Proteomes" id="UP000192276"/>
    </source>
</evidence>
<keyword evidence="2" id="KW-1185">Reference proteome</keyword>
<dbReference type="AlphaFoldDB" id="A0A1V9EYY8"/>
<dbReference type="STRING" id="550983.A4R26_29665"/>
<name>A0A1V9EYY8_9BACT</name>
<dbReference type="Proteomes" id="UP000192276">
    <property type="component" value="Unassembled WGS sequence"/>
</dbReference>
<reference evidence="2" key="1">
    <citation type="submission" date="2016-04" db="EMBL/GenBank/DDBJ databases">
        <authorList>
            <person name="Chen L."/>
            <person name="Zhuang W."/>
            <person name="Wang G."/>
        </authorList>
    </citation>
    <scope>NUCLEOTIDE SEQUENCE [LARGE SCALE GENOMIC DNA]</scope>
    <source>
        <strain evidence="2">208</strain>
    </source>
</reference>
<protein>
    <submittedName>
        <fullName evidence="1">Uncharacterized protein</fullName>
    </submittedName>
</protein>
<dbReference type="OrthoDB" id="678521at2"/>
<proteinExistence type="predicted"/>
<evidence type="ECO:0000313" key="1">
    <source>
        <dbReference type="EMBL" id="OQP51185.1"/>
    </source>
</evidence>
<organism evidence="1 2">
    <name type="scientific">Niastella populi</name>
    <dbReference type="NCBI Taxonomy" id="550983"/>
    <lineage>
        <taxon>Bacteria</taxon>
        <taxon>Pseudomonadati</taxon>
        <taxon>Bacteroidota</taxon>
        <taxon>Chitinophagia</taxon>
        <taxon>Chitinophagales</taxon>
        <taxon>Chitinophagaceae</taxon>
        <taxon>Niastella</taxon>
    </lineage>
</organism>